<feature type="transmembrane region" description="Helical" evidence="1">
    <location>
        <begin position="66"/>
        <end position="86"/>
    </location>
</feature>
<dbReference type="EMBL" id="UOGH01000144">
    <property type="protein sequence ID" value="VAX29990.1"/>
    <property type="molecule type" value="Genomic_DNA"/>
</dbReference>
<accession>A0A3B1D4R2</accession>
<keyword evidence="1" id="KW-0812">Transmembrane</keyword>
<gene>
    <name evidence="2" type="ORF">MNBD_NITROSPIRAE02-523</name>
</gene>
<keyword evidence="1" id="KW-1133">Transmembrane helix</keyword>
<dbReference type="AlphaFoldDB" id="A0A3B1D4R2"/>
<evidence type="ECO:0000256" key="1">
    <source>
        <dbReference type="SAM" id="Phobius"/>
    </source>
</evidence>
<organism evidence="2">
    <name type="scientific">hydrothermal vent metagenome</name>
    <dbReference type="NCBI Taxonomy" id="652676"/>
    <lineage>
        <taxon>unclassified sequences</taxon>
        <taxon>metagenomes</taxon>
        <taxon>ecological metagenomes</taxon>
    </lineage>
</organism>
<evidence type="ECO:0000313" key="2">
    <source>
        <dbReference type="EMBL" id="VAX29990.1"/>
    </source>
</evidence>
<proteinExistence type="predicted"/>
<keyword evidence="1" id="KW-0472">Membrane</keyword>
<name>A0A3B1D4R2_9ZZZZ</name>
<protein>
    <submittedName>
        <fullName evidence="2">Uncharacterized protein</fullName>
    </submittedName>
</protein>
<feature type="transmembrane region" description="Helical" evidence="1">
    <location>
        <begin position="40"/>
        <end position="59"/>
    </location>
</feature>
<sequence>MNESGTYRVEIEGSRVTLRTTSFKAERGSVLHSGIYNREFSSSLVAVTVSAAVLAFFALRHELQLLHYVIAVVLFIVVFPLARFYLFKEPCLETVFDLDAKSVSITLRKPFGSRSIKRPLESLDDIRISHIRMEPENPDGVAFVKKIALQHGTVIPGFGQVEDFYNVELRFDGEGFIVLTTKTEAEARAVVDKLRRYVDV</sequence>
<reference evidence="2" key="1">
    <citation type="submission" date="2018-06" db="EMBL/GenBank/DDBJ databases">
        <authorList>
            <person name="Zhirakovskaya E."/>
        </authorList>
    </citation>
    <scope>NUCLEOTIDE SEQUENCE</scope>
</reference>